<accession>A0A7C2XS28</accession>
<dbReference type="Proteomes" id="UP000885986">
    <property type="component" value="Unassembled WGS sequence"/>
</dbReference>
<organism evidence="1">
    <name type="scientific">Desulfurivibrio alkaliphilus</name>
    <dbReference type="NCBI Taxonomy" id="427923"/>
    <lineage>
        <taxon>Bacteria</taxon>
        <taxon>Pseudomonadati</taxon>
        <taxon>Thermodesulfobacteriota</taxon>
        <taxon>Desulfobulbia</taxon>
        <taxon>Desulfobulbales</taxon>
        <taxon>Desulfobulbaceae</taxon>
        <taxon>Desulfurivibrio</taxon>
    </lineage>
</organism>
<comment type="caution">
    <text evidence="1">The sequence shown here is derived from an EMBL/GenBank/DDBJ whole genome shotgun (WGS) entry which is preliminary data.</text>
</comment>
<feature type="non-terminal residue" evidence="1">
    <location>
        <position position="638"/>
    </location>
</feature>
<proteinExistence type="predicted"/>
<evidence type="ECO:0000313" key="1">
    <source>
        <dbReference type="EMBL" id="HET98451.1"/>
    </source>
</evidence>
<reference evidence="1" key="1">
    <citation type="journal article" date="2020" name="mSystems">
        <title>Genome- and Community-Level Interaction Insights into Carbon Utilization and Element Cycling Functions of Hydrothermarchaeota in Hydrothermal Sediment.</title>
        <authorList>
            <person name="Zhou Z."/>
            <person name="Liu Y."/>
            <person name="Xu W."/>
            <person name="Pan J."/>
            <person name="Luo Z.H."/>
            <person name="Li M."/>
        </authorList>
    </citation>
    <scope>NUCLEOTIDE SEQUENCE [LARGE SCALE GENOMIC DNA]</scope>
    <source>
        <strain evidence="1">SpSt-1224</strain>
    </source>
</reference>
<name>A0A7C2XS28_9BACT</name>
<gene>
    <name evidence="1" type="ORF">ENN98_07145</name>
</gene>
<dbReference type="EMBL" id="DSDS01000158">
    <property type="protein sequence ID" value="HET98451.1"/>
    <property type="molecule type" value="Genomic_DNA"/>
</dbReference>
<protein>
    <submittedName>
        <fullName evidence="1">Uncharacterized protein</fullName>
    </submittedName>
</protein>
<dbReference type="AlphaFoldDB" id="A0A7C2XS28"/>
<sequence length="638" mass="71595">MKVKSFIISTKMNKISRFQKPPRPGLQECLDLLPIRQGDVAGLPFAPGDCTAGSENELQVAVVGTRHDVDLPQTISTSGYYADVVRRAVSGDSSPLLASHLENYLENNPEQVWENSWARFLFSRLGCHARNILLQDLQADKSNPRGRPRGDSKRFFLVRGGECWLRLPISYLLKLALADVVDESLVARPVIRAGGRRLLDHFLNDNTSPETFSFHVVSARPGWSVGRNLARETARRFLLSHLLLLYANRKFGLAEHGQRALIFCSPHPPIRQRQLNEGISDAFYRELFMSPCLSGWDEGEDKHRYMALCQRALSRSQLNAVSKLREAGIIVNNLVVLPHTSNINLANNGTHVSLGSRKLTALVAAGARQKGEFGPAHEKYFGDLAVKVIEHFLPLFVGSYSAAPYRLAFEEFHPERVLGFLPHQLDYSHLRMLWRRWRGKARNKVLGRALTPFGPARLDWWLGRLLRLKGDYLPDFRLLDYPVALLALIREDAADLLEMFKFGPLLADLERRLLDPADHGAEGRLVRGIMTRLGRPRRGPCSVTAGEFNWAAEHYYRQELRNEYLLEGLNFIADDLLALTKGRTPPAMMAAKSLAEICGGMAPASILASLRSSVLADSLADDSPLLIKDKFFAFPQLL</sequence>